<reference evidence="1" key="1">
    <citation type="journal article" date="2014" name="Front. Microbiol.">
        <title>High frequency of phylogenetically diverse reductive dehalogenase-homologous genes in deep subseafloor sedimentary metagenomes.</title>
        <authorList>
            <person name="Kawai M."/>
            <person name="Futagami T."/>
            <person name="Toyoda A."/>
            <person name="Takaki Y."/>
            <person name="Nishi S."/>
            <person name="Hori S."/>
            <person name="Arai W."/>
            <person name="Tsubouchi T."/>
            <person name="Morono Y."/>
            <person name="Uchiyama I."/>
            <person name="Ito T."/>
            <person name="Fujiyama A."/>
            <person name="Inagaki F."/>
            <person name="Takami H."/>
        </authorList>
    </citation>
    <scope>NUCLEOTIDE SEQUENCE</scope>
    <source>
        <strain evidence="1">Expedition CK06-06</strain>
    </source>
</reference>
<dbReference type="EMBL" id="BARS01039114">
    <property type="protein sequence ID" value="GAG15549.1"/>
    <property type="molecule type" value="Genomic_DNA"/>
</dbReference>
<organism evidence="1">
    <name type="scientific">marine sediment metagenome</name>
    <dbReference type="NCBI Taxonomy" id="412755"/>
    <lineage>
        <taxon>unclassified sequences</taxon>
        <taxon>metagenomes</taxon>
        <taxon>ecological metagenomes</taxon>
    </lineage>
</organism>
<sequence>MKNKRFCLDCKDTIDHLANRAVRCVGCQRVHRKEQKELHDIKRGRVKKTIWKTVKVDIKPSERENITEDEIHILTEEEAKKREEHFVYLEKKEEESPEEHTLRIKLTHHYQGIMPIDSEEKTEAYMIRVMIMVDMQLKICKRKKIYTYEDWIKGLVVWKRKEKS</sequence>
<dbReference type="AlphaFoldDB" id="X0VBU1"/>
<name>X0VBU1_9ZZZZ</name>
<accession>X0VBU1</accession>
<proteinExistence type="predicted"/>
<gene>
    <name evidence="1" type="ORF">S01H1_59777</name>
</gene>
<protein>
    <submittedName>
        <fullName evidence="1">Uncharacterized protein</fullName>
    </submittedName>
</protein>
<evidence type="ECO:0000313" key="1">
    <source>
        <dbReference type="EMBL" id="GAG15549.1"/>
    </source>
</evidence>
<comment type="caution">
    <text evidence="1">The sequence shown here is derived from an EMBL/GenBank/DDBJ whole genome shotgun (WGS) entry which is preliminary data.</text>
</comment>